<sequence length="116" mass="13255">ILKNSLSPKLSPTPSSETVVQSQALVYLPISFFSSSPNLSLSSHLKLEEPLFDYRVFCIDFVFELHFTSIYEQSPQITTKMHNSNSNSNKCIKKKWRGSIKCTAWSTSFRSHPRPK</sequence>
<comment type="caution">
    <text evidence="1">The sequence shown here is derived from an EMBL/GenBank/DDBJ whole genome shotgun (WGS) entry which is preliminary data.</text>
</comment>
<dbReference type="EMBL" id="JACGCM010002428">
    <property type="protein sequence ID" value="KAF6139945.1"/>
    <property type="molecule type" value="Genomic_DNA"/>
</dbReference>
<keyword evidence="2" id="KW-1185">Reference proteome</keyword>
<name>A0A7J7LBD9_9MAGN</name>
<protein>
    <submittedName>
        <fullName evidence="1">Uncharacterized protein</fullName>
    </submittedName>
</protein>
<organism evidence="1 2">
    <name type="scientific">Kingdonia uniflora</name>
    <dbReference type="NCBI Taxonomy" id="39325"/>
    <lineage>
        <taxon>Eukaryota</taxon>
        <taxon>Viridiplantae</taxon>
        <taxon>Streptophyta</taxon>
        <taxon>Embryophyta</taxon>
        <taxon>Tracheophyta</taxon>
        <taxon>Spermatophyta</taxon>
        <taxon>Magnoliopsida</taxon>
        <taxon>Ranunculales</taxon>
        <taxon>Circaeasteraceae</taxon>
        <taxon>Kingdonia</taxon>
    </lineage>
</organism>
<gene>
    <name evidence="1" type="ORF">GIB67_037834</name>
</gene>
<evidence type="ECO:0000313" key="2">
    <source>
        <dbReference type="Proteomes" id="UP000541444"/>
    </source>
</evidence>
<proteinExistence type="predicted"/>
<evidence type="ECO:0000313" key="1">
    <source>
        <dbReference type="EMBL" id="KAF6139945.1"/>
    </source>
</evidence>
<reference evidence="1 2" key="1">
    <citation type="journal article" date="2020" name="IScience">
        <title>Genome Sequencing of the Endangered Kingdonia uniflora (Circaeasteraceae, Ranunculales) Reveals Potential Mechanisms of Evolutionary Specialization.</title>
        <authorList>
            <person name="Sun Y."/>
            <person name="Deng T."/>
            <person name="Zhang A."/>
            <person name="Moore M.J."/>
            <person name="Landis J.B."/>
            <person name="Lin N."/>
            <person name="Zhang H."/>
            <person name="Zhang X."/>
            <person name="Huang J."/>
            <person name="Zhang X."/>
            <person name="Sun H."/>
            <person name="Wang H."/>
        </authorList>
    </citation>
    <scope>NUCLEOTIDE SEQUENCE [LARGE SCALE GENOMIC DNA]</scope>
    <source>
        <strain evidence="1">TB1705</strain>
        <tissue evidence="1">Leaf</tissue>
    </source>
</reference>
<dbReference type="Proteomes" id="UP000541444">
    <property type="component" value="Unassembled WGS sequence"/>
</dbReference>
<feature type="non-terminal residue" evidence="1">
    <location>
        <position position="1"/>
    </location>
</feature>
<accession>A0A7J7LBD9</accession>
<dbReference type="AlphaFoldDB" id="A0A7J7LBD9"/>